<dbReference type="PANTHER" id="PTHR46468:SF1">
    <property type="entry name" value="SENTRIN-SPECIFIC PROTEASE 8"/>
    <property type="match status" value="1"/>
</dbReference>
<dbReference type="GO" id="GO:0008234">
    <property type="term" value="F:cysteine-type peptidase activity"/>
    <property type="evidence" value="ECO:0007669"/>
    <property type="project" value="UniProtKB-KW"/>
</dbReference>
<dbReference type="SUPFAM" id="SSF54001">
    <property type="entry name" value="Cysteine proteinases"/>
    <property type="match status" value="1"/>
</dbReference>
<accession>A0A508T5F2</accession>
<dbReference type="RefSeq" id="WP_244626502.1">
    <property type="nucleotide sequence ID" value="NZ_CAADFC020000009.1"/>
</dbReference>
<name>A0A508T5F2_9BRAD</name>
<comment type="caution">
    <text evidence="6">The sequence shown here is derived from an EMBL/GenBank/DDBJ whole genome shotgun (WGS) entry which is preliminary data.</text>
</comment>
<dbReference type="InterPro" id="IPR003653">
    <property type="entry name" value="Peptidase_C48_C"/>
</dbReference>
<dbReference type="GO" id="GO:0019784">
    <property type="term" value="F:deNEDDylase activity"/>
    <property type="evidence" value="ECO:0007669"/>
    <property type="project" value="InterPro"/>
</dbReference>
<dbReference type="InterPro" id="IPR038765">
    <property type="entry name" value="Papain-like_cys_pep_sf"/>
</dbReference>
<evidence type="ECO:0000256" key="3">
    <source>
        <dbReference type="ARBA" id="ARBA00022807"/>
    </source>
</evidence>
<gene>
    <name evidence="6" type="ORF">CI1B_26160</name>
</gene>
<keyword evidence="2" id="KW-0378">Hydrolase</keyword>
<dbReference type="PANTHER" id="PTHR46468">
    <property type="entry name" value="SENTRIN-SPECIFIC PROTEASE 8"/>
    <property type="match status" value="1"/>
</dbReference>
<reference evidence="6" key="1">
    <citation type="submission" date="2019-02" db="EMBL/GenBank/DDBJ databases">
        <authorList>
            <person name="Pothier F.J."/>
        </authorList>
    </citation>
    <scope>NUCLEOTIDE SEQUENCE</scope>
    <source>
        <strain evidence="6">CI-1B</strain>
    </source>
</reference>
<feature type="region of interest" description="Disordered" evidence="4">
    <location>
        <begin position="1011"/>
        <end position="1041"/>
    </location>
</feature>
<keyword evidence="1" id="KW-0645">Protease</keyword>
<evidence type="ECO:0000256" key="1">
    <source>
        <dbReference type="ARBA" id="ARBA00022670"/>
    </source>
</evidence>
<dbReference type="Proteomes" id="UP000328092">
    <property type="component" value="Unassembled WGS sequence"/>
</dbReference>
<evidence type="ECO:0000313" key="6">
    <source>
        <dbReference type="EMBL" id="VIO69316.1"/>
    </source>
</evidence>
<dbReference type="InterPro" id="IPR044613">
    <property type="entry name" value="Nep1/2-like"/>
</dbReference>
<feature type="compositionally biased region" description="Polar residues" evidence="4">
    <location>
        <begin position="1"/>
        <end position="25"/>
    </location>
</feature>
<protein>
    <recommendedName>
        <fullName evidence="5">Ubiquitin-like protease family profile domain-containing protein</fullName>
    </recommendedName>
</protein>
<sequence>MKFESTNWVRQQSGTAGPQESSPAPSTDAAAFEQQLSEIAVPSAPVLVQVRAHQAEASRSEANAGKDEAVLDAAALQTVQSNWVLVGRSKEPLYAKDARFISGLKQALLGAAESTATSYVGYLLSLSRWLFANDKPGIADRLHDESMDKDVEEFITKGGTANVRWALSHLRTSQLTGGVVPIAGRPDLTPYPKDGTLIKEYRQQAVAAGTSSTAKTYASILTDFSHYLRANNKPGIAARLQDEKWNEHEPLNEEIKRYKDAGGNKSIGAALDHLRNGARKLNGPPFHPEDAPLISGLQEALVKAGYEEITAKTNYVRPLRRFSQWLFAKNEPGVAARLNDESLNSDAAIFDQSRRHLVLTALDRLRASQSPGGVASITVRAGGIEAAAKQGGSQPAFSWPAALAEGDDRDLFFGTVDEAGASSSLQPPRHGLALNPTESPHLVNWRHQDAELTDERHRNVLMPGEQIPIMRASGHPSTPPPHGQGGGTMLNASALPPGHAKLVFAGSSLDPVYCEDASLIEGLRPALIKAGASESTVGRNLRGLLSLGHWLVKNDKLGIASRLYDKSLDKDAQEFAEKEEQAIATPLDHLRASQSPGGITPFASRVEQNPYPQDADLIKRYKEEAPPSTANTARSYATLLIDFSDYLRENDKPGIAARLGHDSLDEDVTRYKEADPHGRRKAGAALAHLLRSPAGARAIELVRHIRPLPDLEDAVRAETTPTLTATAHHSGSNGAVSWPETLPANQQDLLLQTMDGPSFSPPPQGDAVERQLMQTPSHQLAASPSHRQAPVSSPDELIAEQLPAEDAELLARFRVDAEGRRLTPGAINNSVSGLGTFVRWVNASHRGPVASRLRDGSSLDEEIAKYRSLGRDPQNRIRSAVDVLKRLLRGGDDVEAPEPRILGAPRHHVPHPEDAPFIEGALSQALSDLKIQIAKLRQSAQQRATRLRALSAWLRENGKGSIIGRLNGSSRQQLSLDNDVVAFQRTGGRVHGPDLSHLRSYLKLIEANRELGLPGPEQPSSPAAQGDRFSGSSQDLPSTPASLSAGAWVWLSEQLQEPGSPSRPASNAKGRLEPFVDLNAPPPSELRDDAHFAPADPARARSNSYAGLEPFVDLNAPAPSELRDDAHFAPADPARVRSDTYAGLEPFADLNAPTPSELRDDAHFAPADPARARSNSYAGLEPFVDLNAPAPSELRDDAHFAPADPARVRSDTYAGLEPFADLNAPTPSELRDDAHFAPADPARARSNSYAGLEPFVDLNAPAPSELRDDAHFAPADPARVRSDTYAGSVSFVGRDAPRPQVIDLNPPTLQELRDDARSAPFPRTSADVQIGAMDPKASSYGRSRLELGAKQWLGDKHIHRDYELLAEELRRGRPELAALTQFVDPLVAHYQLRFGAEPDMLRAFQRIVYDPNGNDTADFLFLPVNGAMDPNRLGTHWSLVLLDRHTREEPVAYHYDSVRGHNHEAATQLARRLRARLESPSMAQQRNSYDCGVFVVDGTRALVRRLAQGERPAHEPLHLDNLVANRRSLQSRLAHPGLG</sequence>
<evidence type="ECO:0000256" key="4">
    <source>
        <dbReference type="SAM" id="MobiDB-lite"/>
    </source>
</evidence>
<feature type="compositionally biased region" description="Polar residues" evidence="4">
    <location>
        <begin position="1030"/>
        <end position="1041"/>
    </location>
</feature>
<evidence type="ECO:0000313" key="7">
    <source>
        <dbReference type="Proteomes" id="UP000328092"/>
    </source>
</evidence>
<feature type="region of interest" description="Disordered" evidence="4">
    <location>
        <begin position="1"/>
        <end position="29"/>
    </location>
</feature>
<feature type="compositionally biased region" description="Polar residues" evidence="4">
    <location>
        <begin position="1054"/>
        <end position="1065"/>
    </location>
</feature>
<dbReference type="Pfam" id="PF02902">
    <property type="entry name" value="Peptidase_C48"/>
    <property type="match status" value="1"/>
</dbReference>
<organism evidence="6 7">
    <name type="scientific">Bradyrhizobium ivorense</name>
    <dbReference type="NCBI Taxonomy" id="2511166"/>
    <lineage>
        <taxon>Bacteria</taxon>
        <taxon>Pseudomonadati</taxon>
        <taxon>Pseudomonadota</taxon>
        <taxon>Alphaproteobacteria</taxon>
        <taxon>Hyphomicrobiales</taxon>
        <taxon>Nitrobacteraceae</taxon>
        <taxon>Bradyrhizobium</taxon>
    </lineage>
</organism>
<keyword evidence="7" id="KW-1185">Reference proteome</keyword>
<dbReference type="GO" id="GO:0006508">
    <property type="term" value="P:proteolysis"/>
    <property type="evidence" value="ECO:0007669"/>
    <property type="project" value="UniProtKB-KW"/>
</dbReference>
<feature type="region of interest" description="Disordered" evidence="4">
    <location>
        <begin position="1054"/>
        <end position="1085"/>
    </location>
</feature>
<keyword evidence="3" id="KW-0788">Thiol protease</keyword>
<dbReference type="GO" id="GO:0000338">
    <property type="term" value="P:protein deneddylation"/>
    <property type="evidence" value="ECO:0007669"/>
    <property type="project" value="TreeGrafter"/>
</dbReference>
<feature type="domain" description="Ubiquitin-like protease family profile" evidence="5">
    <location>
        <begin position="1328"/>
        <end position="1502"/>
    </location>
</feature>
<dbReference type="PROSITE" id="PS50600">
    <property type="entry name" value="ULP_PROTEASE"/>
    <property type="match status" value="1"/>
</dbReference>
<evidence type="ECO:0000256" key="2">
    <source>
        <dbReference type="ARBA" id="ARBA00022801"/>
    </source>
</evidence>
<dbReference type="EMBL" id="CAADFC020000009">
    <property type="protein sequence ID" value="VIO69316.1"/>
    <property type="molecule type" value="Genomic_DNA"/>
</dbReference>
<evidence type="ECO:0000259" key="5">
    <source>
        <dbReference type="PROSITE" id="PS50600"/>
    </source>
</evidence>
<proteinExistence type="predicted"/>
<dbReference type="Gene3D" id="3.40.395.10">
    <property type="entry name" value="Adenoviral Proteinase, Chain A"/>
    <property type="match status" value="1"/>
</dbReference>